<dbReference type="Gene3D" id="3.40.50.10540">
    <property type="entry name" value="Crotonobetainyl-coa:carnitine coa-transferase, domain 1"/>
    <property type="match status" value="1"/>
</dbReference>
<dbReference type="PANTHER" id="PTHR48229">
    <property type="entry name" value="CAIB/BAIF FAMILY ENZYME (AFU_ORTHOLOGUE AFUA_1G05360)-RELATED"/>
    <property type="match status" value="1"/>
</dbReference>
<dbReference type="AlphaFoldDB" id="A0A8S2LGW1"/>
<name>A0A8S2LGW1_9BILA</name>
<reference evidence="3" key="1">
    <citation type="submission" date="2021-02" db="EMBL/GenBank/DDBJ databases">
        <authorList>
            <person name="Nowell W R."/>
        </authorList>
    </citation>
    <scope>NUCLEOTIDE SEQUENCE</scope>
</reference>
<comment type="similarity">
    <text evidence="1">Belongs to the CoA-transferase III family.</text>
</comment>
<dbReference type="Pfam" id="PF02515">
    <property type="entry name" value="CoA_transf_3"/>
    <property type="match status" value="1"/>
</dbReference>
<dbReference type="EMBL" id="CAJNOK010010765">
    <property type="protein sequence ID" value="CAF1124181.1"/>
    <property type="molecule type" value="Genomic_DNA"/>
</dbReference>
<evidence type="ECO:0000313" key="4">
    <source>
        <dbReference type="Proteomes" id="UP000682733"/>
    </source>
</evidence>
<dbReference type="PANTHER" id="PTHR48229:SF1">
    <property type="entry name" value="ALPHA METHYLACYL-COA RACEMASE-RELATED"/>
    <property type="match status" value="1"/>
</dbReference>
<organism evidence="3 4">
    <name type="scientific">Didymodactylos carnosus</name>
    <dbReference type="NCBI Taxonomy" id="1234261"/>
    <lineage>
        <taxon>Eukaryota</taxon>
        <taxon>Metazoa</taxon>
        <taxon>Spiralia</taxon>
        <taxon>Gnathifera</taxon>
        <taxon>Rotifera</taxon>
        <taxon>Eurotatoria</taxon>
        <taxon>Bdelloidea</taxon>
        <taxon>Philodinida</taxon>
        <taxon>Philodinidae</taxon>
        <taxon>Didymodactylos</taxon>
    </lineage>
</organism>
<dbReference type="Proteomes" id="UP000677228">
    <property type="component" value="Unassembled WGS sequence"/>
</dbReference>
<comment type="caution">
    <text evidence="3">The sequence shown here is derived from an EMBL/GenBank/DDBJ whole genome shotgun (WGS) entry which is preliminary data.</text>
</comment>
<proteinExistence type="inferred from homology"/>
<protein>
    <submittedName>
        <fullName evidence="3">Uncharacterized protein</fullName>
    </submittedName>
</protein>
<dbReference type="InterPro" id="IPR052985">
    <property type="entry name" value="CoA-trans_III_biosynth/detox"/>
</dbReference>
<gene>
    <name evidence="2" type="ORF">OVA965_LOCUS20325</name>
    <name evidence="3" type="ORF">TMI583_LOCUS20668</name>
</gene>
<sequence>MTDDYTIATETRHILDDVILRDKRLYHPETVAEAAKKISFHSSIGLNEPYVPTPCKLTESSAALYATLGAYASAISAERYDLPLQDIMVNTDRATLASMSILLTQIAGKSVSEAPDYIRKLITEGDRGRRSIRYRQLATNIYKTKDGKFFHLHGSMNADKTLLMLGLPADRADLQLSDREEIVDLFDRECQKYDAEWLDITANEKYGQAGTVCYTPEEYQKTEHGKAMANEALWTIGKVDKHLSPISWPTSQDENMRPLVGIRVVDISRVIAAPTMSRILASLGATVIHISNNLEPDMTNILIESNLGKYDMQINLKTSEGKKQMENIIADADVVIDGYRPGCMDRLGFGPDTVHQVAKRRDKGVIYVRENCYGWKGPWTHRSGWQQISDCVTGVSWLQGKFLGLDEPVVPLLPNTDYQTGIIGAIAVMNALNRRAHEGGSYNVDVSLNQFNTWYISLGQYTDEQSKKIMSMHPNLKLRYTDEIMSLTRKTLTTMLQATPQLFSLQNMESINSPKWDPRGNEKNIPVTYLKAVVEFNKTKLHYDVGSCPPASYESELAWKVTYTH</sequence>
<dbReference type="SUPFAM" id="SSF89796">
    <property type="entry name" value="CoA-transferase family III (CaiB/BaiF)"/>
    <property type="match status" value="2"/>
</dbReference>
<dbReference type="InterPro" id="IPR023606">
    <property type="entry name" value="CoA-Trfase_III_dom_1_sf"/>
</dbReference>
<dbReference type="InterPro" id="IPR003673">
    <property type="entry name" value="CoA-Trfase_fam_III"/>
</dbReference>
<accession>A0A8S2LGW1</accession>
<dbReference type="Proteomes" id="UP000682733">
    <property type="component" value="Unassembled WGS sequence"/>
</dbReference>
<evidence type="ECO:0000313" key="2">
    <source>
        <dbReference type="EMBL" id="CAF1124181.1"/>
    </source>
</evidence>
<dbReference type="EMBL" id="CAJOBA010018657">
    <property type="protein sequence ID" value="CAF3900415.1"/>
    <property type="molecule type" value="Genomic_DNA"/>
</dbReference>
<dbReference type="GO" id="GO:0003824">
    <property type="term" value="F:catalytic activity"/>
    <property type="evidence" value="ECO:0007669"/>
    <property type="project" value="InterPro"/>
</dbReference>
<evidence type="ECO:0000313" key="3">
    <source>
        <dbReference type="EMBL" id="CAF3900415.1"/>
    </source>
</evidence>
<evidence type="ECO:0000256" key="1">
    <source>
        <dbReference type="ARBA" id="ARBA00008383"/>
    </source>
</evidence>